<feature type="compositionally biased region" description="Basic and acidic residues" evidence="1">
    <location>
        <begin position="134"/>
        <end position="145"/>
    </location>
</feature>
<feature type="chain" id="PRO_5002248344" evidence="2">
    <location>
        <begin position="20"/>
        <end position="1000"/>
    </location>
</feature>
<evidence type="ECO:0000313" key="4">
    <source>
        <dbReference type="Proteomes" id="UP000054498"/>
    </source>
</evidence>
<feature type="compositionally biased region" description="Low complexity" evidence="1">
    <location>
        <begin position="119"/>
        <end position="132"/>
    </location>
</feature>
<accession>A0A0D2N5V7</accession>
<name>A0A0D2N5V7_9CHLO</name>
<organism evidence="3 4">
    <name type="scientific">Monoraphidium neglectum</name>
    <dbReference type="NCBI Taxonomy" id="145388"/>
    <lineage>
        <taxon>Eukaryota</taxon>
        <taxon>Viridiplantae</taxon>
        <taxon>Chlorophyta</taxon>
        <taxon>core chlorophytes</taxon>
        <taxon>Chlorophyceae</taxon>
        <taxon>CS clade</taxon>
        <taxon>Sphaeropleales</taxon>
        <taxon>Selenastraceae</taxon>
        <taxon>Monoraphidium</taxon>
    </lineage>
</organism>
<dbReference type="Proteomes" id="UP000054498">
    <property type="component" value="Unassembled WGS sequence"/>
</dbReference>
<dbReference type="AlphaFoldDB" id="A0A0D2N5V7"/>
<evidence type="ECO:0000256" key="2">
    <source>
        <dbReference type="SAM" id="SignalP"/>
    </source>
</evidence>
<evidence type="ECO:0000313" key="3">
    <source>
        <dbReference type="EMBL" id="KIZ07642.1"/>
    </source>
</evidence>
<keyword evidence="4" id="KW-1185">Reference proteome</keyword>
<keyword evidence="2" id="KW-0732">Signal</keyword>
<proteinExistence type="predicted"/>
<evidence type="ECO:0000256" key="1">
    <source>
        <dbReference type="SAM" id="MobiDB-lite"/>
    </source>
</evidence>
<dbReference type="OrthoDB" id="558895at2759"/>
<protein>
    <submittedName>
        <fullName evidence="3">Uncharacterized protein</fullName>
    </submittedName>
</protein>
<dbReference type="EMBL" id="KK100242">
    <property type="protein sequence ID" value="KIZ07642.1"/>
    <property type="molecule type" value="Genomic_DNA"/>
</dbReference>
<gene>
    <name evidence="3" type="ORF">MNEG_0312</name>
</gene>
<dbReference type="GeneID" id="25726430"/>
<dbReference type="RefSeq" id="XP_013906661.1">
    <property type="nucleotide sequence ID" value="XM_014051207.1"/>
</dbReference>
<sequence>MHRISVIALVALCLGLASASKPARPATVSYPLFVGVIDLRTVPGADDAAAPATIQAKGVVRRAAGYPAAPTLSIRPIERLRPAKDGVDGDGYSAAPVLRDSASLKPRAAAAPEKQPSVAPAAAAPTAPAGATRRLLDASPREPPRRRAPNSRGGFPAAAPAGPFAGGGAGAGASLAASETRALHVTDGVLAVYALAPKSGARNGTRTLIRLQDLFAPVGSSNCRDGVYDAHAAYDPHAKRFYVAAACGGSGSALLAVSASAEPHAAWYLYNLNADGVGTRLACANGEAALVDYPRLHFNWDAIAVSLHSYCPSSGGARGAAGHGAALLVLPKGAASKGESRLSYPVFTSYEVAQAVEGGESLPGGIVQLEPVAAQREEDVAQGSMYFVADLAVPKGQLRRNFLLVALTNTGAMWGFTTDSDSPADAVTPFLTASLADRGSAVAAPAQGSVMTQPEGAPALEVSRLPAGFWSGRAVWASGKVWLVDEVASDSDARTPTLAWAVLQPTLTTSGGGSCAATSAWGEGFDFGADVSSTFAAAVQPAWEEFVTRSVNASALLVQATALYGDRIAPTKEGTVVAASPGDMEVTQQLTRTDVSPFFIPVSAIPRTSAAAVAAPGQLTAAAVYGKSGGRGGFEGWSCWSCAPGKAGFVSAASSYNFGLSPGYSGYNNYGGVGSGYFPGGDIAGTNGWRNAGWGGGPAGNFGPGPYGGGYGTGGWAGGYFGGFFSGSNVGGVNWGSSCQIMCQRSFLGTGGVYGWGTGLAPGGWGPFGAFPFGLGRGGWGHRRLAQAQAQAAERPVEAAAASKATAAGEAEAAKLKAAASAASFENASSGVLTAQVSASKSLRPVCVAPAASCTAAARASCPAGGEPAAALSAAMVQHGSLAQSPAASGLALAAPALAVSRQGVMMVAATYSGAGKVKGSSGPAYPGVASITITPGSGAATLRIEQRGTQPLTREAVKAAGVWPVPPAMAVQAGTGTVYVTAEKLPGSSAGAWVSILEA</sequence>
<reference evidence="3 4" key="1">
    <citation type="journal article" date="2013" name="BMC Genomics">
        <title>Reconstruction of the lipid metabolism for the microalga Monoraphidium neglectum from its genome sequence reveals characteristics suitable for biofuel production.</title>
        <authorList>
            <person name="Bogen C."/>
            <person name="Al-Dilaimi A."/>
            <person name="Albersmeier A."/>
            <person name="Wichmann J."/>
            <person name="Grundmann M."/>
            <person name="Rupp O."/>
            <person name="Lauersen K.J."/>
            <person name="Blifernez-Klassen O."/>
            <person name="Kalinowski J."/>
            <person name="Goesmann A."/>
            <person name="Mussgnug J.H."/>
            <person name="Kruse O."/>
        </authorList>
    </citation>
    <scope>NUCLEOTIDE SEQUENCE [LARGE SCALE GENOMIC DNA]</scope>
    <source>
        <strain evidence="3 4">SAG 48.87</strain>
    </source>
</reference>
<feature type="signal peptide" evidence="2">
    <location>
        <begin position="1"/>
        <end position="19"/>
    </location>
</feature>
<dbReference type="KEGG" id="mng:MNEG_0312"/>
<feature type="region of interest" description="Disordered" evidence="1">
    <location>
        <begin position="104"/>
        <end position="161"/>
    </location>
</feature>